<organism evidence="1 2">
    <name type="scientific">Xenorhabdus szentirmaii DSM 16338</name>
    <dbReference type="NCBI Taxonomy" id="1427518"/>
    <lineage>
        <taxon>Bacteria</taxon>
        <taxon>Pseudomonadati</taxon>
        <taxon>Pseudomonadota</taxon>
        <taxon>Gammaproteobacteria</taxon>
        <taxon>Enterobacterales</taxon>
        <taxon>Morganellaceae</taxon>
        <taxon>Xenorhabdus</taxon>
    </lineage>
</organism>
<accession>W1IR61</accession>
<dbReference type="STRING" id="1427518.XSR1_100010"/>
<comment type="caution">
    <text evidence="1">The sequence shown here is derived from an EMBL/GenBank/DDBJ whole genome shotgun (WGS) entry which is preliminary data.</text>
</comment>
<gene>
    <name evidence="1" type="ORF">XSR1_100010</name>
</gene>
<dbReference type="EMBL" id="CBXF010000002">
    <property type="protein sequence ID" value="CDL80957.1"/>
    <property type="molecule type" value="Genomic_DNA"/>
</dbReference>
<dbReference type="Proteomes" id="UP000019202">
    <property type="component" value="Unassembled WGS sequence"/>
</dbReference>
<name>W1IR61_9GAMM</name>
<evidence type="ECO:0000313" key="2">
    <source>
        <dbReference type="Proteomes" id="UP000019202"/>
    </source>
</evidence>
<evidence type="ECO:0000313" key="1">
    <source>
        <dbReference type="EMBL" id="CDL80957.1"/>
    </source>
</evidence>
<reference evidence="1" key="1">
    <citation type="submission" date="2013-11" db="EMBL/GenBank/DDBJ databases">
        <title>Draft genome sequence and annotation of the entomopathogenic bacteria, Xenorhabdus cabanillasi strain JM26 and Xenorhabdus szentirmai strain DSM 16338.</title>
        <authorList>
            <person name="Gualtieri M."/>
            <person name="Ogier J.C."/>
            <person name="Pages S."/>
            <person name="Givaudan A."/>
            <person name="Gaudriault S."/>
        </authorList>
    </citation>
    <scope>NUCLEOTIDE SEQUENCE [LARGE SCALE GENOMIC DNA]</scope>
    <source>
        <strain evidence="1">DSM 16338</strain>
    </source>
</reference>
<protein>
    <submittedName>
        <fullName evidence="1">Uncharacterized protein</fullName>
    </submittedName>
</protein>
<keyword evidence="2" id="KW-1185">Reference proteome</keyword>
<sequence>MTTADTYLLQKRVNTICNELFAYFNHQLKTRIADFLTINCVTHRR</sequence>
<dbReference type="AlphaFoldDB" id="W1IR61"/>
<proteinExistence type="predicted"/>